<proteinExistence type="predicted"/>
<evidence type="ECO:0000313" key="3">
    <source>
        <dbReference type="Proteomes" id="UP000058857"/>
    </source>
</evidence>
<reference evidence="2 3" key="1">
    <citation type="journal article" date="2015" name="PLoS Negl. Trop. Dis.">
        <title>Distribution of Plasmids in Distinct Leptospira Pathogenic Species.</title>
        <authorList>
            <person name="Wang Y."/>
            <person name="Zhuang X."/>
            <person name="Zhong Y."/>
            <person name="Zhang C."/>
            <person name="Zhang Y."/>
            <person name="Zeng L."/>
            <person name="Zhu Y."/>
            <person name="He P."/>
            <person name="Dong K."/>
            <person name="Pal U."/>
            <person name="Guo X."/>
            <person name="Qin J."/>
        </authorList>
    </citation>
    <scope>NUCLEOTIDE SEQUENCE [LARGE SCALE GENOMIC DNA]</scope>
    <source>
        <strain evidence="2 3">56604</strain>
    </source>
</reference>
<dbReference type="EMBL" id="CP012029">
    <property type="protein sequence ID" value="ALO27888.1"/>
    <property type="molecule type" value="Genomic_DNA"/>
</dbReference>
<evidence type="ECO:0000313" key="2">
    <source>
        <dbReference type="EMBL" id="ALO27888.1"/>
    </source>
</evidence>
<name>A0A0S2IW47_LEPBO</name>
<gene>
    <name evidence="2" type="ORF">LBBP_03717</name>
</gene>
<evidence type="ECO:0000256" key="1">
    <source>
        <dbReference type="SAM" id="Phobius"/>
    </source>
</evidence>
<keyword evidence="1" id="KW-0812">Transmembrane</keyword>
<dbReference type="PATRIC" id="fig|280505.15.peg.3619"/>
<keyword evidence="1" id="KW-0472">Membrane</keyword>
<keyword evidence="1" id="KW-1133">Transmembrane helix</keyword>
<feature type="transmembrane region" description="Helical" evidence="1">
    <location>
        <begin position="6"/>
        <end position="24"/>
    </location>
</feature>
<protein>
    <submittedName>
        <fullName evidence="2">Uncharacterized protein</fullName>
    </submittedName>
</protein>
<organism evidence="2">
    <name type="scientific">Leptospira borgpetersenii serovar Ballum</name>
    <dbReference type="NCBI Taxonomy" id="280505"/>
    <lineage>
        <taxon>Bacteria</taxon>
        <taxon>Pseudomonadati</taxon>
        <taxon>Spirochaetota</taxon>
        <taxon>Spirochaetia</taxon>
        <taxon>Leptospirales</taxon>
        <taxon>Leptospiraceae</taxon>
        <taxon>Leptospira</taxon>
    </lineage>
</organism>
<dbReference type="AlphaFoldDB" id="A0A0S2IW47"/>
<sequence length="149" mass="17505">MRPALSLRMPILIPVLILVSYLLIRKIWFHLRKIRTIAGIEKISLCVFYPDLFLPEVRVFYKYYFQGGIYYGSGYMLLTDFLGQEEYSIYRNADGFPVLEMEDQIVLSEEQIEHFLMQKYPSIIVYIDPVEPFHSLIDCINAKSMSMTA</sequence>
<accession>A0A0S2IW47</accession>
<dbReference type="Proteomes" id="UP000058857">
    <property type="component" value="Chromosome 1"/>
</dbReference>